<feature type="compositionally biased region" description="Basic and acidic residues" evidence="1">
    <location>
        <begin position="564"/>
        <end position="582"/>
    </location>
</feature>
<reference evidence="4" key="1">
    <citation type="submission" date="2023-08" db="EMBL/GenBank/DDBJ databases">
        <title>Black Yeasts Isolated from many extreme environments.</title>
        <authorList>
            <person name="Coleine C."/>
            <person name="Stajich J.E."/>
            <person name="Selbmann L."/>
        </authorList>
    </citation>
    <scope>NUCLEOTIDE SEQUENCE</scope>
    <source>
        <strain evidence="4">CCFEE 5810</strain>
    </source>
</reference>
<evidence type="ECO:0000259" key="3">
    <source>
        <dbReference type="SMART" id="SM00974"/>
    </source>
</evidence>
<evidence type="ECO:0000256" key="1">
    <source>
        <dbReference type="SAM" id="MobiDB-lite"/>
    </source>
</evidence>
<feature type="domain" description="Bacteriophage T5 Orf172 DNA-binding" evidence="3">
    <location>
        <begin position="309"/>
        <end position="410"/>
    </location>
</feature>
<dbReference type="EMBL" id="JAVRQU010000022">
    <property type="protein sequence ID" value="KAK5691121.1"/>
    <property type="molecule type" value="Genomic_DNA"/>
</dbReference>
<feature type="compositionally biased region" description="Low complexity" evidence="1">
    <location>
        <begin position="506"/>
        <end position="516"/>
    </location>
</feature>
<comment type="caution">
    <text evidence="4">The sequence shown here is derived from an EMBL/GenBank/DDBJ whole genome shotgun (WGS) entry which is preliminary data.</text>
</comment>
<evidence type="ECO:0000313" key="4">
    <source>
        <dbReference type="EMBL" id="KAK5691121.1"/>
    </source>
</evidence>
<dbReference type="Proteomes" id="UP001310594">
    <property type="component" value="Unassembled WGS sequence"/>
</dbReference>
<name>A0AAN7ZZM7_9PEZI</name>
<sequence length="723" mass="81351">MHIRFQFALTLKGEKPDKLINNIFTKLEILQALSPLTAEDFHLPRTCGWTEGVWEVKKCTTRLTADHDATTFREYLNKTTSAEELSDDQIDTALRLVCCEEHFEVSRKAISKIVLVCKQSTNPGPTFVPGSSVFDTAPFIFESETKEVKNRIFELAEPSSVFDSNLQKQHASLGHVSHTRKLQIRPGRDPKHVDTSIGSAEEGQRSSAGSVLRGAVPVTPDVKKSKRAALIHESGAPGSPSRIALSPPSASRPLSLYAEKAWLTMEGDRSYDRPVRANVNAVIRLLLGWRGYTDRKTSGKPGWVYIVRDPELGLVKIGYTQGPIHTRLRTIANRCKATFEDWVLVHDPKRVPVDAFKLLEKLVHADLAPHRYYFRCACKQKEKDGKIVYTKHQEWFNVTDEFAVDTLQLWRDFLLEEPFDFPEGRKPDLQEKWRRRLDDCKVPLHDESHDHHEKRLERWERLFPHVPSEPGGLDVKSESMQDSDPESSAEIDEQSVDYIQYDAESDTSLADSDTTDVTIKSESDLEDDNADSSRVNSVDEPGSVQIQRPCKTDNAAPLFTRMLTKPDHDGDGSVLQYKDDRSTTQINIGHGNSRTKAALEDNAWEDTSSQDNAHAGTNLLPGEMSPLEQLSPAPAVNTPAAAIDHDDVGFDFGPLKQRLVALLVKKRPALPERTIVEDLVSLRWPLACLMAFALHGPYVPAALSVFMWTVFLPFFIAELRGWY</sequence>
<feature type="transmembrane region" description="Helical" evidence="2">
    <location>
        <begin position="698"/>
        <end position="717"/>
    </location>
</feature>
<feature type="region of interest" description="Disordered" evidence="1">
    <location>
        <begin position="467"/>
        <end position="492"/>
    </location>
</feature>
<dbReference type="AlphaFoldDB" id="A0AAN7ZZM7"/>
<feature type="region of interest" description="Disordered" evidence="1">
    <location>
        <begin position="504"/>
        <end position="589"/>
    </location>
</feature>
<evidence type="ECO:0000313" key="5">
    <source>
        <dbReference type="Proteomes" id="UP001310594"/>
    </source>
</evidence>
<evidence type="ECO:0000256" key="2">
    <source>
        <dbReference type="SAM" id="Phobius"/>
    </source>
</evidence>
<gene>
    <name evidence="4" type="ORF">LTR97_011773</name>
</gene>
<dbReference type="SMART" id="SM00974">
    <property type="entry name" value="T5orf172"/>
    <property type="match status" value="1"/>
</dbReference>
<proteinExistence type="predicted"/>
<keyword evidence="2" id="KW-0812">Transmembrane</keyword>
<feature type="region of interest" description="Disordered" evidence="1">
    <location>
        <begin position="172"/>
        <end position="210"/>
    </location>
</feature>
<organism evidence="4 5">
    <name type="scientific">Elasticomyces elasticus</name>
    <dbReference type="NCBI Taxonomy" id="574655"/>
    <lineage>
        <taxon>Eukaryota</taxon>
        <taxon>Fungi</taxon>
        <taxon>Dikarya</taxon>
        <taxon>Ascomycota</taxon>
        <taxon>Pezizomycotina</taxon>
        <taxon>Dothideomycetes</taxon>
        <taxon>Dothideomycetidae</taxon>
        <taxon>Mycosphaerellales</taxon>
        <taxon>Teratosphaeriaceae</taxon>
        <taxon>Elasticomyces</taxon>
    </lineage>
</organism>
<protein>
    <recommendedName>
        <fullName evidence="3">Bacteriophage T5 Orf172 DNA-binding domain-containing protein</fullName>
    </recommendedName>
</protein>
<keyword evidence="2" id="KW-0472">Membrane</keyword>
<feature type="compositionally biased region" description="Acidic residues" evidence="1">
    <location>
        <begin position="481"/>
        <end position="492"/>
    </location>
</feature>
<keyword evidence="2" id="KW-1133">Transmembrane helix</keyword>
<accession>A0AAN7ZZM7</accession>
<dbReference type="InterPro" id="IPR018306">
    <property type="entry name" value="Phage_T5_Orf172_DNA-bd"/>
</dbReference>
<dbReference type="Pfam" id="PF10544">
    <property type="entry name" value="T5orf172"/>
    <property type="match status" value="1"/>
</dbReference>